<evidence type="ECO:0000256" key="8">
    <source>
        <dbReference type="SAM" id="Phobius"/>
    </source>
</evidence>
<dbReference type="Gene3D" id="1.10.3470.10">
    <property type="entry name" value="ABC transporter involved in vitamin B12 uptake, BtuC"/>
    <property type="match status" value="1"/>
</dbReference>
<dbReference type="CDD" id="cd06550">
    <property type="entry name" value="TM_ABC_iron-siderophores_like"/>
    <property type="match status" value="1"/>
</dbReference>
<reference evidence="9" key="1">
    <citation type="submission" date="2020-12" db="EMBL/GenBank/DDBJ databases">
        <title>Genomic characterization of non-nitrogen-fixing Frankia strains.</title>
        <authorList>
            <person name="Carlos-Shanley C."/>
            <person name="Guerra T."/>
            <person name="Hahn D."/>
        </authorList>
    </citation>
    <scope>NUCLEOTIDE SEQUENCE</scope>
    <source>
        <strain evidence="9">CN6</strain>
    </source>
</reference>
<name>A0A937URM7_9ACTN</name>
<evidence type="ECO:0000256" key="5">
    <source>
        <dbReference type="ARBA" id="ARBA00022692"/>
    </source>
</evidence>
<feature type="transmembrane region" description="Helical" evidence="8">
    <location>
        <begin position="274"/>
        <end position="294"/>
    </location>
</feature>
<dbReference type="GO" id="GO:0033214">
    <property type="term" value="P:siderophore-iron import into cell"/>
    <property type="evidence" value="ECO:0007669"/>
    <property type="project" value="TreeGrafter"/>
</dbReference>
<dbReference type="InterPro" id="IPR000522">
    <property type="entry name" value="ABC_transptr_permease_BtuC"/>
</dbReference>
<feature type="transmembrane region" description="Helical" evidence="8">
    <location>
        <begin position="182"/>
        <end position="204"/>
    </location>
</feature>
<evidence type="ECO:0000313" key="10">
    <source>
        <dbReference type="Proteomes" id="UP000604475"/>
    </source>
</evidence>
<dbReference type="Proteomes" id="UP000604475">
    <property type="component" value="Unassembled WGS sequence"/>
</dbReference>
<evidence type="ECO:0000256" key="7">
    <source>
        <dbReference type="ARBA" id="ARBA00023136"/>
    </source>
</evidence>
<feature type="transmembrane region" description="Helical" evidence="8">
    <location>
        <begin position="224"/>
        <end position="246"/>
    </location>
</feature>
<evidence type="ECO:0000256" key="4">
    <source>
        <dbReference type="ARBA" id="ARBA00022475"/>
    </source>
</evidence>
<dbReference type="PANTHER" id="PTHR30472:SF67">
    <property type="entry name" value="PERMEASE OF ABC TRANSPORTER-RELATED"/>
    <property type="match status" value="1"/>
</dbReference>
<keyword evidence="5 8" id="KW-0812">Transmembrane</keyword>
<feature type="transmembrane region" description="Helical" evidence="8">
    <location>
        <begin position="314"/>
        <end position="332"/>
    </location>
</feature>
<evidence type="ECO:0000313" key="9">
    <source>
        <dbReference type="EMBL" id="MBL7629400.1"/>
    </source>
</evidence>
<comment type="subcellular location">
    <subcellularLocation>
        <location evidence="1">Cell membrane</location>
        <topology evidence="1">Multi-pass membrane protein</topology>
    </subcellularLocation>
</comment>
<evidence type="ECO:0000256" key="2">
    <source>
        <dbReference type="ARBA" id="ARBA00007935"/>
    </source>
</evidence>
<feature type="transmembrane region" description="Helical" evidence="8">
    <location>
        <begin position="149"/>
        <end position="170"/>
    </location>
</feature>
<comment type="similarity">
    <text evidence="2">Belongs to the binding-protein-dependent transport system permease family. FecCD subfamily.</text>
</comment>
<keyword evidence="10" id="KW-1185">Reference proteome</keyword>
<evidence type="ECO:0000256" key="1">
    <source>
        <dbReference type="ARBA" id="ARBA00004651"/>
    </source>
</evidence>
<feature type="transmembrane region" description="Helical" evidence="8">
    <location>
        <begin position="94"/>
        <end position="115"/>
    </location>
</feature>
<evidence type="ECO:0000256" key="6">
    <source>
        <dbReference type="ARBA" id="ARBA00022989"/>
    </source>
</evidence>
<sequence>MTTTSAPAPAATALQPAADDLGRTRRARRALTWIAVLSAVLVTSAALAVSLGPVPVPLATVWKVIGHHTVGWPQRVSWTTAEDSIAWTVRAPRVLTAVFVGAGLAVCGVALQALVRNALAEPYLTGVSSGASTGAAAALLFSASLGSSAWGLSGSAFVGGVAATALVFAIARVGGRLTSMRLVLAGVTVSYALSAVTSFLIFASDSVNGARGVLFWLLGSLTQARWSSLPVPVAAVCLTFVALSYWARRLDALSIGDETALTLGVRPTRLRAQVFVVVAVCVGAVVAVAGPIGFVGLVVPHVARRAVGGEHRRVLPVAALLGAGFLVWADVAARTVFAPREIPLGVVTALVGAPFLLVLVRRFHGAADIG</sequence>
<proteinExistence type="inferred from homology"/>
<dbReference type="Pfam" id="PF01032">
    <property type="entry name" value="FecCD"/>
    <property type="match status" value="1"/>
</dbReference>
<keyword evidence="4" id="KW-1003">Cell membrane</keyword>
<dbReference type="PANTHER" id="PTHR30472">
    <property type="entry name" value="FERRIC ENTEROBACTIN TRANSPORT SYSTEM PERMEASE PROTEIN"/>
    <property type="match status" value="1"/>
</dbReference>
<comment type="caution">
    <text evidence="9">The sequence shown here is derived from an EMBL/GenBank/DDBJ whole genome shotgun (WGS) entry which is preliminary data.</text>
</comment>
<dbReference type="GO" id="GO:0022857">
    <property type="term" value="F:transmembrane transporter activity"/>
    <property type="evidence" value="ECO:0007669"/>
    <property type="project" value="InterPro"/>
</dbReference>
<gene>
    <name evidence="9" type="ORF">I7412_19965</name>
</gene>
<dbReference type="GO" id="GO:0005886">
    <property type="term" value="C:plasma membrane"/>
    <property type="evidence" value="ECO:0007669"/>
    <property type="project" value="UniProtKB-SubCell"/>
</dbReference>
<keyword evidence="6 8" id="KW-1133">Transmembrane helix</keyword>
<keyword evidence="7 8" id="KW-0472">Membrane</keyword>
<feature type="transmembrane region" description="Helical" evidence="8">
    <location>
        <begin position="30"/>
        <end position="52"/>
    </location>
</feature>
<dbReference type="InterPro" id="IPR037294">
    <property type="entry name" value="ABC_BtuC-like"/>
</dbReference>
<dbReference type="FunFam" id="1.10.3470.10:FF:000001">
    <property type="entry name" value="Vitamin B12 ABC transporter permease BtuC"/>
    <property type="match status" value="1"/>
</dbReference>
<dbReference type="EMBL" id="JAEACQ010000228">
    <property type="protein sequence ID" value="MBL7629400.1"/>
    <property type="molecule type" value="Genomic_DNA"/>
</dbReference>
<dbReference type="AlphaFoldDB" id="A0A937URM7"/>
<evidence type="ECO:0000256" key="3">
    <source>
        <dbReference type="ARBA" id="ARBA00022448"/>
    </source>
</evidence>
<accession>A0A937URM7</accession>
<dbReference type="RefSeq" id="WP_203007126.1">
    <property type="nucleotide sequence ID" value="NZ_JADWYU010000171.1"/>
</dbReference>
<protein>
    <submittedName>
        <fullName evidence="9">Iron ABC transporter permease</fullName>
    </submittedName>
</protein>
<feature type="transmembrane region" description="Helical" evidence="8">
    <location>
        <begin position="344"/>
        <end position="364"/>
    </location>
</feature>
<dbReference type="SUPFAM" id="SSF81345">
    <property type="entry name" value="ABC transporter involved in vitamin B12 uptake, BtuC"/>
    <property type="match status" value="1"/>
</dbReference>
<organism evidence="9 10">
    <name type="scientific">Frankia nepalensis</name>
    <dbReference type="NCBI Taxonomy" id="1836974"/>
    <lineage>
        <taxon>Bacteria</taxon>
        <taxon>Bacillati</taxon>
        <taxon>Actinomycetota</taxon>
        <taxon>Actinomycetes</taxon>
        <taxon>Frankiales</taxon>
        <taxon>Frankiaceae</taxon>
        <taxon>Frankia</taxon>
    </lineage>
</organism>
<feature type="transmembrane region" description="Helical" evidence="8">
    <location>
        <begin position="122"/>
        <end position="143"/>
    </location>
</feature>
<keyword evidence="3" id="KW-0813">Transport</keyword>